<feature type="domain" description="Thioredoxin" evidence="2">
    <location>
        <begin position="20"/>
        <end position="99"/>
    </location>
</feature>
<sequence length="115" mass="12499">MQRSDFILIGALILLTIAIFVLSKGNFTASTGKPGKTEVIVILMDGCPHCERMKKAAMDAQSETAGKLKVMERKDPKAQELIKKHSISGFPAIIDSNGTPLKTDRTKDGLVELTK</sequence>
<accession>A0A6C0I9I9</accession>
<organism evidence="3">
    <name type="scientific">viral metagenome</name>
    <dbReference type="NCBI Taxonomy" id="1070528"/>
    <lineage>
        <taxon>unclassified sequences</taxon>
        <taxon>metagenomes</taxon>
        <taxon>organismal metagenomes</taxon>
    </lineage>
</organism>
<keyword evidence="1" id="KW-0472">Membrane</keyword>
<keyword evidence="1" id="KW-0812">Transmembrane</keyword>
<proteinExistence type="predicted"/>
<protein>
    <recommendedName>
        <fullName evidence="2">Thioredoxin domain-containing protein</fullName>
    </recommendedName>
</protein>
<keyword evidence="1" id="KW-1133">Transmembrane helix</keyword>
<name>A0A6C0I9I9_9ZZZZ</name>
<evidence type="ECO:0000259" key="2">
    <source>
        <dbReference type="Pfam" id="PF00085"/>
    </source>
</evidence>
<dbReference type="InterPro" id="IPR013766">
    <property type="entry name" value="Thioredoxin_domain"/>
</dbReference>
<reference evidence="3" key="1">
    <citation type="journal article" date="2020" name="Nature">
        <title>Giant virus diversity and host interactions through global metagenomics.</title>
        <authorList>
            <person name="Schulz F."/>
            <person name="Roux S."/>
            <person name="Paez-Espino D."/>
            <person name="Jungbluth S."/>
            <person name="Walsh D.A."/>
            <person name="Denef V.J."/>
            <person name="McMahon K.D."/>
            <person name="Konstantinidis K.T."/>
            <person name="Eloe-Fadrosh E.A."/>
            <person name="Kyrpides N.C."/>
            <person name="Woyke T."/>
        </authorList>
    </citation>
    <scope>NUCLEOTIDE SEQUENCE</scope>
    <source>
        <strain evidence="3">GVMAG-M-3300023184-53</strain>
    </source>
</reference>
<dbReference type="Pfam" id="PF00085">
    <property type="entry name" value="Thioredoxin"/>
    <property type="match status" value="1"/>
</dbReference>
<dbReference type="AlphaFoldDB" id="A0A6C0I9I9"/>
<dbReference type="SUPFAM" id="SSF52833">
    <property type="entry name" value="Thioredoxin-like"/>
    <property type="match status" value="1"/>
</dbReference>
<dbReference type="EMBL" id="MN740136">
    <property type="protein sequence ID" value="QHT89065.1"/>
    <property type="molecule type" value="Genomic_DNA"/>
</dbReference>
<dbReference type="Gene3D" id="3.40.30.10">
    <property type="entry name" value="Glutaredoxin"/>
    <property type="match status" value="1"/>
</dbReference>
<dbReference type="InterPro" id="IPR036249">
    <property type="entry name" value="Thioredoxin-like_sf"/>
</dbReference>
<evidence type="ECO:0000256" key="1">
    <source>
        <dbReference type="SAM" id="Phobius"/>
    </source>
</evidence>
<feature type="transmembrane region" description="Helical" evidence="1">
    <location>
        <begin position="6"/>
        <end position="23"/>
    </location>
</feature>
<evidence type="ECO:0000313" key="3">
    <source>
        <dbReference type="EMBL" id="QHT89065.1"/>
    </source>
</evidence>